<dbReference type="AlphaFoldDB" id="A0A917B7I0"/>
<name>A0A917B7I0_9MICO</name>
<sequence length="198" mass="21653">MVFERVDRLAAGRTAGYRIADELRTHPRTKRAFTAITWLLAVEFALGVTALVIALVLTLNGQSVSWPVWFRGVVVLGITTTLFYFAWRAREGYYWAYSRLKLFSKIFPVITLVIAAIPGLYPLWMITEQILFSLVLIGVADYLSSDHMRQVFVKPGTLGVTDSDSNTDSATNTAAATNTATATATAAATENAGNTGPR</sequence>
<feature type="transmembrane region" description="Helical" evidence="1">
    <location>
        <begin position="68"/>
        <end position="87"/>
    </location>
</feature>
<keyword evidence="1" id="KW-0812">Transmembrane</keyword>
<dbReference type="RefSeq" id="WP_188677580.1">
    <property type="nucleotide sequence ID" value="NZ_BMGP01000003.1"/>
</dbReference>
<keyword evidence="1" id="KW-1133">Transmembrane helix</keyword>
<protein>
    <submittedName>
        <fullName evidence="2">Uncharacterized protein</fullName>
    </submittedName>
</protein>
<evidence type="ECO:0000256" key="1">
    <source>
        <dbReference type="SAM" id="Phobius"/>
    </source>
</evidence>
<dbReference type="Proteomes" id="UP000598775">
    <property type="component" value="Unassembled WGS sequence"/>
</dbReference>
<feature type="transmembrane region" description="Helical" evidence="1">
    <location>
        <begin position="32"/>
        <end position="56"/>
    </location>
</feature>
<feature type="transmembrane region" description="Helical" evidence="1">
    <location>
        <begin position="99"/>
        <end position="117"/>
    </location>
</feature>
<keyword evidence="1" id="KW-0472">Membrane</keyword>
<reference evidence="2 3" key="1">
    <citation type="journal article" date="2014" name="Int. J. Syst. Evol. Microbiol.">
        <title>Complete genome sequence of Corynebacterium casei LMG S-19264T (=DSM 44701T), isolated from a smear-ripened cheese.</title>
        <authorList>
            <consortium name="US DOE Joint Genome Institute (JGI-PGF)"/>
            <person name="Walter F."/>
            <person name="Albersmeier A."/>
            <person name="Kalinowski J."/>
            <person name="Ruckert C."/>
        </authorList>
    </citation>
    <scope>NUCLEOTIDE SEQUENCE [LARGE SCALE GENOMIC DNA]</scope>
    <source>
        <strain evidence="2 3">CGMCC 1.12976</strain>
    </source>
</reference>
<gene>
    <name evidence="2" type="ORF">GCM10011399_19880</name>
</gene>
<evidence type="ECO:0000313" key="3">
    <source>
        <dbReference type="Proteomes" id="UP000598775"/>
    </source>
</evidence>
<evidence type="ECO:0000313" key="2">
    <source>
        <dbReference type="EMBL" id="GGF26527.1"/>
    </source>
</evidence>
<keyword evidence="3" id="KW-1185">Reference proteome</keyword>
<dbReference type="EMBL" id="BMGP01000003">
    <property type="protein sequence ID" value="GGF26527.1"/>
    <property type="molecule type" value="Genomic_DNA"/>
</dbReference>
<organism evidence="2 3">
    <name type="scientific">Subtercola lobariae</name>
    <dbReference type="NCBI Taxonomy" id="1588641"/>
    <lineage>
        <taxon>Bacteria</taxon>
        <taxon>Bacillati</taxon>
        <taxon>Actinomycetota</taxon>
        <taxon>Actinomycetes</taxon>
        <taxon>Micrococcales</taxon>
        <taxon>Microbacteriaceae</taxon>
        <taxon>Subtercola</taxon>
    </lineage>
</organism>
<comment type="caution">
    <text evidence="2">The sequence shown here is derived from an EMBL/GenBank/DDBJ whole genome shotgun (WGS) entry which is preliminary data.</text>
</comment>
<proteinExistence type="predicted"/>
<accession>A0A917B7I0</accession>